<organism evidence="6 7">
    <name type="scientific">Mesohalobacter halotolerans</name>
    <dbReference type="NCBI Taxonomy" id="1883405"/>
    <lineage>
        <taxon>Bacteria</taxon>
        <taxon>Pseudomonadati</taxon>
        <taxon>Bacteroidota</taxon>
        <taxon>Flavobacteriia</taxon>
        <taxon>Flavobacteriales</taxon>
        <taxon>Flavobacteriaceae</taxon>
        <taxon>Mesohalobacter</taxon>
    </lineage>
</organism>
<dbReference type="PANTHER" id="PTHR10851">
    <property type="entry name" value="PYRIDOXINE-5-PHOSPHATE OXIDASE"/>
    <property type="match status" value="1"/>
</dbReference>
<dbReference type="GO" id="GO:0010181">
    <property type="term" value="F:FMN binding"/>
    <property type="evidence" value="ECO:0007669"/>
    <property type="project" value="InterPro"/>
</dbReference>
<protein>
    <submittedName>
        <fullName evidence="6">Pyridoxamine 5'-phosphate oxidase</fullName>
    </submittedName>
</protein>
<sequence>MLKTIFNDTINEIKFGYLKRKHANKYCSLASIYQNKPQIRTVVLRDMTEGYHLIFFTDKRSEKVKQYKNNRNAEVLFYNHKKLLQIKVGGPIELLQDTERINYYKQKVQGSSKKDYTTLKKPSTPIKNPDRVDYGDELNFAVLELQTEYIESLQLKRPNHIRCLFEKKDNWKGQFLVP</sequence>
<evidence type="ECO:0000256" key="2">
    <source>
        <dbReference type="ARBA" id="ARBA00022630"/>
    </source>
</evidence>
<comment type="caution">
    <text evidence="6">The sequence shown here is derived from an EMBL/GenBank/DDBJ whole genome shotgun (WGS) entry which is preliminary data.</text>
</comment>
<dbReference type="GO" id="GO:0008615">
    <property type="term" value="P:pyridoxine biosynthetic process"/>
    <property type="evidence" value="ECO:0007669"/>
    <property type="project" value="InterPro"/>
</dbReference>
<evidence type="ECO:0000256" key="1">
    <source>
        <dbReference type="ARBA" id="ARBA00001917"/>
    </source>
</evidence>
<reference evidence="6 7" key="1">
    <citation type="submission" date="2019-04" db="EMBL/GenBank/DDBJ databases">
        <title>Psychroflexus halotolerans sp. nov., isolated from a marine solar saltern.</title>
        <authorList>
            <person name="Feng X."/>
        </authorList>
    </citation>
    <scope>NUCLEOTIDE SEQUENCE [LARGE SCALE GENOMIC DNA]</scope>
    <source>
        <strain evidence="6 7">WDS2C27</strain>
    </source>
</reference>
<evidence type="ECO:0000313" key="7">
    <source>
        <dbReference type="Proteomes" id="UP000306552"/>
    </source>
</evidence>
<evidence type="ECO:0000313" key="6">
    <source>
        <dbReference type="EMBL" id="TKS56410.1"/>
    </source>
</evidence>
<accession>A0A4U5TQC6</accession>
<keyword evidence="4" id="KW-0560">Oxidoreductase</keyword>
<dbReference type="InterPro" id="IPR024624">
    <property type="entry name" value="Pyridox_Oxase_Alr4036_FMN-bd"/>
</dbReference>
<dbReference type="Gene3D" id="2.30.110.10">
    <property type="entry name" value="Electron Transport, Fmn-binding Protein, Chain A"/>
    <property type="match status" value="1"/>
</dbReference>
<dbReference type="InterPro" id="IPR000659">
    <property type="entry name" value="Pyridox_Oxase"/>
</dbReference>
<proteinExistence type="predicted"/>
<feature type="domain" description="Pyridoxamine 5'-phosphate oxidase Alr4036 family FMN-binding" evidence="5">
    <location>
        <begin position="19"/>
        <end position="94"/>
    </location>
</feature>
<dbReference type="EMBL" id="SWMU01000002">
    <property type="protein sequence ID" value="TKS56410.1"/>
    <property type="molecule type" value="Genomic_DNA"/>
</dbReference>
<gene>
    <name evidence="6" type="ORF">FCN74_05035</name>
</gene>
<evidence type="ECO:0000256" key="3">
    <source>
        <dbReference type="ARBA" id="ARBA00022643"/>
    </source>
</evidence>
<dbReference type="PANTHER" id="PTHR10851:SF3">
    <property type="entry name" value="PYRIDOXINE_PYRIDOXAMINE 5'-PHOSPHATE OXIDASE 2"/>
    <property type="match status" value="1"/>
</dbReference>
<dbReference type="OrthoDB" id="1493996at2"/>
<dbReference type="Proteomes" id="UP000306552">
    <property type="component" value="Unassembled WGS sequence"/>
</dbReference>
<dbReference type="InterPro" id="IPR012349">
    <property type="entry name" value="Split_barrel_FMN-bd"/>
</dbReference>
<keyword evidence="3" id="KW-0288">FMN</keyword>
<dbReference type="GO" id="GO:0004733">
    <property type="term" value="F:pyridoxamine phosphate oxidase activity"/>
    <property type="evidence" value="ECO:0007669"/>
    <property type="project" value="InterPro"/>
</dbReference>
<dbReference type="Pfam" id="PF12766">
    <property type="entry name" value="Pyridox_oxase_2"/>
    <property type="match status" value="1"/>
</dbReference>
<evidence type="ECO:0000259" key="5">
    <source>
        <dbReference type="Pfam" id="PF12766"/>
    </source>
</evidence>
<name>A0A4U5TQC6_9FLAO</name>
<keyword evidence="2" id="KW-0285">Flavoprotein</keyword>
<evidence type="ECO:0000256" key="4">
    <source>
        <dbReference type="ARBA" id="ARBA00023002"/>
    </source>
</evidence>
<dbReference type="RefSeq" id="WP_138931512.1">
    <property type="nucleotide sequence ID" value="NZ_SWMU01000002.1"/>
</dbReference>
<dbReference type="SUPFAM" id="SSF50475">
    <property type="entry name" value="FMN-binding split barrel"/>
    <property type="match status" value="1"/>
</dbReference>
<comment type="cofactor">
    <cofactor evidence="1">
        <name>FMN</name>
        <dbReference type="ChEBI" id="CHEBI:58210"/>
    </cofactor>
</comment>
<dbReference type="AlphaFoldDB" id="A0A4U5TQC6"/>
<keyword evidence="7" id="KW-1185">Reference proteome</keyword>